<evidence type="ECO:0000256" key="2">
    <source>
        <dbReference type="SAM" id="SignalP"/>
    </source>
</evidence>
<keyword evidence="2" id="KW-0732">Signal</keyword>
<evidence type="ECO:0000313" key="4">
    <source>
        <dbReference type="Proteomes" id="UP000041254"/>
    </source>
</evidence>
<sequence>MVTVTTTFLHFIFFACISTTPAPAADTSSIAQPRDPINPSSLPAFLAPATPSVNQSHEQSSNTSTSISSTEATAIDLSTPSTTMPRRALRRAELVEKLLQGHGRPKAPPTLAWCSSSRMTAAIPVDRDPAGEGWPRGGFRNHTREEKCRAIFAEEFFGDKNETMRDTGRHALMASVAYGDCGMRESVIGKFVYYSNVMRVPKAESNAVVICACTRNETSAEGTEEGEGGNQTNATRPRPGECVATAKWEHTSGPKVAYKSKEVLTGESTAPGSGHPLSAEMVGGPNLTVSVNYKDDGFLFESWVAGSLGHPWPMLCDLVCPEGPSEANPGCVHHLIVNGCPADHLNDATSTDTTPLFRIISQSRGHIVFSLTPTSFPKSKEKDVGYRVQCMMAIFPKQPSLAEQCKYAQWRRRRLQSSDSQSHDDGGRGEWGDGGQGEGGKPAVAPEMVGEVEGQQVLNPLFIETFPSASTSPASAFVEIANEIIWDNWSINWGRDFFKRENDQATTSVQVGNDVAFVGVGIDPAGRQQLVNVGYGKTTVSVSSDELDVEAGVGIMVGSYGVRVDADADDRQYAVEAVARGTEVGANVDILDRDYGVRVKVRNNEVTVRHDFFDVQDPITDDEQELATEVFVGHRSTGVAVGSDVDDTEYGVSVGTLGYQFSVLRDFDERQTDFQGNWGDGYQLKLNGDFPDPLDLKAWVQVGFGLLGTAYVEVGAGVGSDGIPVGSAEVETDDLAIAVDFIDDVGERFFLFGLTVGKFTYTWESKFLPDNLEIPLILGAAP</sequence>
<feature type="compositionally biased region" description="Basic and acidic residues" evidence="1">
    <location>
        <begin position="421"/>
        <end position="431"/>
    </location>
</feature>
<feature type="region of interest" description="Disordered" evidence="1">
    <location>
        <begin position="218"/>
        <end position="239"/>
    </location>
</feature>
<feature type="region of interest" description="Disordered" evidence="1">
    <location>
        <begin position="24"/>
        <end position="73"/>
    </location>
</feature>
<organism evidence="3 4">
    <name type="scientific">Vitrella brassicaformis (strain CCMP3155)</name>
    <dbReference type="NCBI Taxonomy" id="1169540"/>
    <lineage>
        <taxon>Eukaryota</taxon>
        <taxon>Sar</taxon>
        <taxon>Alveolata</taxon>
        <taxon>Colpodellida</taxon>
        <taxon>Vitrellaceae</taxon>
        <taxon>Vitrella</taxon>
    </lineage>
</organism>
<dbReference type="VEuPathDB" id="CryptoDB:Vbra_9494"/>
<gene>
    <name evidence="3" type="ORF">Vbra_9494</name>
</gene>
<keyword evidence="4" id="KW-1185">Reference proteome</keyword>
<evidence type="ECO:0000256" key="1">
    <source>
        <dbReference type="SAM" id="MobiDB-lite"/>
    </source>
</evidence>
<accession>A0A0G4FWT2</accession>
<proteinExistence type="predicted"/>
<evidence type="ECO:0008006" key="5">
    <source>
        <dbReference type="Google" id="ProtNLM"/>
    </source>
</evidence>
<dbReference type="Proteomes" id="UP000041254">
    <property type="component" value="Unassembled WGS sequence"/>
</dbReference>
<feature type="compositionally biased region" description="Low complexity" evidence="1">
    <location>
        <begin position="54"/>
        <end position="73"/>
    </location>
</feature>
<feature type="chain" id="PRO_5005189659" description="ZP domain-containing protein" evidence="2">
    <location>
        <begin position="25"/>
        <end position="782"/>
    </location>
</feature>
<name>A0A0G4FWT2_VITBC</name>
<feature type="signal peptide" evidence="2">
    <location>
        <begin position="1"/>
        <end position="24"/>
    </location>
</feature>
<evidence type="ECO:0000313" key="3">
    <source>
        <dbReference type="EMBL" id="CEM19602.1"/>
    </source>
</evidence>
<dbReference type="PhylomeDB" id="A0A0G4FWT2"/>
<dbReference type="InParanoid" id="A0A0G4FWT2"/>
<protein>
    <recommendedName>
        <fullName evidence="5">ZP domain-containing protein</fullName>
    </recommendedName>
</protein>
<dbReference type="AlphaFoldDB" id="A0A0G4FWT2"/>
<dbReference type="OrthoDB" id="328575at2759"/>
<dbReference type="EMBL" id="CDMY01000517">
    <property type="protein sequence ID" value="CEM19602.1"/>
    <property type="molecule type" value="Genomic_DNA"/>
</dbReference>
<feature type="region of interest" description="Disordered" evidence="1">
    <location>
        <begin position="413"/>
        <end position="444"/>
    </location>
</feature>
<reference evidence="3 4" key="1">
    <citation type="submission" date="2014-11" db="EMBL/GenBank/DDBJ databases">
        <authorList>
            <person name="Zhu J."/>
            <person name="Qi W."/>
            <person name="Song R."/>
        </authorList>
    </citation>
    <scope>NUCLEOTIDE SEQUENCE [LARGE SCALE GENOMIC DNA]</scope>
</reference>